<reference evidence="1 2" key="1">
    <citation type="submission" date="2020-08" db="EMBL/GenBank/DDBJ databases">
        <title>Genomic Encyclopedia of Type Strains, Phase IV (KMG-IV): sequencing the most valuable type-strain genomes for metagenomic binning, comparative biology and taxonomic classification.</title>
        <authorList>
            <person name="Goeker M."/>
        </authorList>
    </citation>
    <scope>NUCLEOTIDE SEQUENCE [LARGE SCALE GENOMIC DNA]</scope>
    <source>
        <strain evidence="1 2">DSM 5686</strain>
    </source>
</reference>
<gene>
    <name evidence="1" type="ORF">GGQ91_001675</name>
</gene>
<dbReference type="EMBL" id="JACJIM010000002">
    <property type="protein sequence ID" value="MBA9062298.1"/>
    <property type="molecule type" value="Genomic_DNA"/>
</dbReference>
<name>A0ABR6D912_9HYPH</name>
<keyword evidence="2" id="KW-1185">Reference proteome</keyword>
<proteinExistence type="predicted"/>
<accession>A0ABR6D912</accession>
<evidence type="ECO:0000313" key="2">
    <source>
        <dbReference type="Proteomes" id="UP000565455"/>
    </source>
</evidence>
<sequence length="84" mass="9199">MGSAARDAECRRVLVGDLAGHDGQIVGLEPRGVSSGLDLREIRLIHALSVRAIADYGPEAGLRDMHEIGMKDLPRDRQIRRQAL</sequence>
<dbReference type="Proteomes" id="UP000565455">
    <property type="component" value="Unassembled WGS sequence"/>
</dbReference>
<evidence type="ECO:0000313" key="1">
    <source>
        <dbReference type="EMBL" id="MBA9062298.1"/>
    </source>
</evidence>
<comment type="caution">
    <text evidence="1">The sequence shown here is derived from an EMBL/GenBank/DDBJ whole genome shotgun (WGS) entry which is preliminary data.</text>
</comment>
<protein>
    <submittedName>
        <fullName evidence="1">Uncharacterized protein</fullName>
    </submittedName>
</protein>
<organism evidence="1 2">
    <name type="scientific">Methylobacterium fujisawaense</name>
    <dbReference type="NCBI Taxonomy" id="107400"/>
    <lineage>
        <taxon>Bacteria</taxon>
        <taxon>Pseudomonadati</taxon>
        <taxon>Pseudomonadota</taxon>
        <taxon>Alphaproteobacteria</taxon>
        <taxon>Hyphomicrobiales</taxon>
        <taxon>Methylobacteriaceae</taxon>
        <taxon>Methylobacterium</taxon>
    </lineage>
</organism>